<dbReference type="RefSeq" id="WP_091282028.1">
    <property type="nucleotide sequence ID" value="NZ_JABAPH010000051.1"/>
</dbReference>
<evidence type="ECO:0000259" key="3">
    <source>
        <dbReference type="PROSITE" id="PS50983"/>
    </source>
</evidence>
<feature type="chain" id="PRO_5039575042" evidence="2">
    <location>
        <begin position="23"/>
        <end position="330"/>
    </location>
</feature>
<dbReference type="GeneID" id="65345348"/>
<gene>
    <name evidence="4" type="ORF">SAMN04489737_1620</name>
</gene>
<dbReference type="InterPro" id="IPR002491">
    <property type="entry name" value="ABC_transptr_periplasmic_BD"/>
</dbReference>
<evidence type="ECO:0000313" key="4">
    <source>
        <dbReference type="EMBL" id="SDU81888.1"/>
    </source>
</evidence>
<reference evidence="5" key="1">
    <citation type="submission" date="2016-10" db="EMBL/GenBank/DDBJ databases">
        <authorList>
            <person name="Varghese N."/>
            <person name="Submissions S."/>
        </authorList>
    </citation>
    <scope>NUCLEOTIDE SEQUENCE [LARGE SCALE GENOMIC DNA]</scope>
    <source>
        <strain evidence="5">DSM 10002</strain>
    </source>
</reference>
<feature type="signal peptide" evidence="2">
    <location>
        <begin position="1"/>
        <end position="22"/>
    </location>
</feature>
<sequence>MKTSRKLVSGICVLALVGALGACSTPSGKAEASDSIAYDSPVVVKNCGQETTLTRIPTKVVSMGVTGLAYLLAAGGENNVIGRANEWGEQAASWMGKRADSIPVITDDALSIEGLMSVKPDLVYGGGFDSAGLSPSSVADKGIPAIVDSSECHYFYPDQTPDESFTTILREITQLGRILGTEDAAQKTVQDLQTRIAEIKNEQPGHGERVSYAYYFGEDDGLFSYGEQGVIGDINKTLGIHSAIDPNYHPHQGPLAPEVFVKSDPDMIIILTGMGGATKESTLKRLEKIPGYGDMKAVKNNRIYYAESAMAYASPSAIYGTIDLAQQLKK</sequence>
<keyword evidence="5" id="KW-1185">Reference proteome</keyword>
<proteinExistence type="inferred from homology"/>
<evidence type="ECO:0000256" key="1">
    <source>
        <dbReference type="ARBA" id="ARBA00008814"/>
    </source>
</evidence>
<name>A0A1H2LML8_9ACTO</name>
<dbReference type="EMBL" id="LT629804">
    <property type="protein sequence ID" value="SDU81888.1"/>
    <property type="molecule type" value="Genomic_DNA"/>
</dbReference>
<dbReference type="Proteomes" id="UP000214355">
    <property type="component" value="Chromosome I"/>
</dbReference>
<evidence type="ECO:0000256" key="2">
    <source>
        <dbReference type="SAM" id="SignalP"/>
    </source>
</evidence>
<keyword evidence="2" id="KW-0732">Signal</keyword>
<dbReference type="OrthoDB" id="9797850at2"/>
<comment type="similarity">
    <text evidence="1">Belongs to the bacterial solute-binding protein 8 family.</text>
</comment>
<accession>A0A1H2LML8</accession>
<dbReference type="PROSITE" id="PS50983">
    <property type="entry name" value="FE_B12_PBP"/>
    <property type="match status" value="1"/>
</dbReference>
<dbReference type="PROSITE" id="PS51257">
    <property type="entry name" value="PROKAR_LIPOPROTEIN"/>
    <property type="match status" value="1"/>
</dbReference>
<feature type="domain" description="Fe/B12 periplasmic-binding" evidence="3">
    <location>
        <begin position="59"/>
        <end position="330"/>
    </location>
</feature>
<organism evidence="4 5">
    <name type="scientific">Arcanobacterium phocae</name>
    <dbReference type="NCBI Taxonomy" id="131112"/>
    <lineage>
        <taxon>Bacteria</taxon>
        <taxon>Bacillati</taxon>
        <taxon>Actinomycetota</taxon>
        <taxon>Actinomycetes</taxon>
        <taxon>Actinomycetales</taxon>
        <taxon>Actinomycetaceae</taxon>
        <taxon>Arcanobacterium</taxon>
    </lineage>
</organism>
<dbReference type="STRING" id="131112.SAMN04489737_1620"/>
<dbReference type="PANTHER" id="PTHR30535:SF34">
    <property type="entry name" value="MOLYBDATE-BINDING PROTEIN MOLA"/>
    <property type="match status" value="1"/>
</dbReference>
<dbReference type="AlphaFoldDB" id="A0A1H2LML8"/>
<dbReference type="SUPFAM" id="SSF53807">
    <property type="entry name" value="Helical backbone' metal receptor"/>
    <property type="match status" value="1"/>
</dbReference>
<protein>
    <submittedName>
        <fullName evidence="4">Iron complex transport system substrate-binding protein</fullName>
    </submittedName>
</protein>
<dbReference type="PANTHER" id="PTHR30535">
    <property type="entry name" value="VITAMIN B12-BINDING PROTEIN"/>
    <property type="match status" value="1"/>
</dbReference>
<dbReference type="InterPro" id="IPR050902">
    <property type="entry name" value="ABC_Transporter_SBP"/>
</dbReference>
<evidence type="ECO:0000313" key="5">
    <source>
        <dbReference type="Proteomes" id="UP000214355"/>
    </source>
</evidence>
<dbReference type="Pfam" id="PF01497">
    <property type="entry name" value="Peripla_BP_2"/>
    <property type="match status" value="1"/>
</dbReference>
<dbReference type="Gene3D" id="3.40.50.1980">
    <property type="entry name" value="Nitrogenase molybdenum iron protein domain"/>
    <property type="match status" value="2"/>
</dbReference>